<dbReference type="GO" id="GO:0009279">
    <property type="term" value="C:cell outer membrane"/>
    <property type="evidence" value="ECO:0007669"/>
    <property type="project" value="UniProtKB-SubCell"/>
</dbReference>
<gene>
    <name evidence="1" type="primary">lptD</name>
    <name evidence="3" type="ORF">FIU01_08385</name>
</gene>
<keyword evidence="1" id="KW-0732">Signal</keyword>
<dbReference type="KEGG" id="mmec:FIU01_08385"/>
<evidence type="ECO:0000313" key="3">
    <source>
        <dbReference type="EMBL" id="QDC44545.1"/>
    </source>
</evidence>
<dbReference type="AlphaFoldDB" id="A0A5B8CUF8"/>
<evidence type="ECO:0000259" key="2">
    <source>
        <dbReference type="Pfam" id="PF04453"/>
    </source>
</evidence>
<dbReference type="GO" id="GO:1990351">
    <property type="term" value="C:transporter complex"/>
    <property type="evidence" value="ECO:0007669"/>
    <property type="project" value="TreeGrafter"/>
</dbReference>
<dbReference type="InterPro" id="IPR007543">
    <property type="entry name" value="LptD_C"/>
</dbReference>
<dbReference type="OrthoDB" id="9760225at2"/>
<reference evidence="4" key="1">
    <citation type="journal article" date="2019" name="ISME J.">
        <title>Evolution in action: habitat transition from sediment to the pelagial leads to genome streamlining in Methylophilaceae.</title>
        <authorList>
            <person name="Salcher M."/>
            <person name="Schaefle D."/>
            <person name="Kaspar M."/>
            <person name="Neuenschwander S.M."/>
            <person name="Ghai R."/>
        </authorList>
    </citation>
    <scope>NUCLEOTIDE SEQUENCE [LARGE SCALE GENOMIC DNA]</scope>
    <source>
        <strain evidence="4">MMS-M-51</strain>
    </source>
</reference>
<comment type="similarity">
    <text evidence="1">Belongs to the LptD family.</text>
</comment>
<proteinExistence type="inferred from homology"/>
<keyword evidence="1" id="KW-0998">Cell outer membrane</keyword>
<dbReference type="EMBL" id="CP040946">
    <property type="protein sequence ID" value="QDC44545.1"/>
    <property type="molecule type" value="Genomic_DNA"/>
</dbReference>
<feature type="domain" description="LptD C-terminal" evidence="2">
    <location>
        <begin position="342"/>
        <end position="706"/>
    </location>
</feature>
<dbReference type="RefSeq" id="WP_140003875.1">
    <property type="nucleotide sequence ID" value="NZ_CP040946.1"/>
</dbReference>
<dbReference type="InterPro" id="IPR050218">
    <property type="entry name" value="LptD"/>
</dbReference>
<comment type="caution">
    <text evidence="1">Lacks conserved residue(s) required for the propagation of feature annotation.</text>
</comment>
<dbReference type="GO" id="GO:0043165">
    <property type="term" value="P:Gram-negative-bacterium-type cell outer membrane assembly"/>
    <property type="evidence" value="ECO:0007669"/>
    <property type="project" value="UniProtKB-UniRule"/>
</dbReference>
<comment type="function">
    <text evidence="1">Together with LptE, is involved in the assembly of lipopolysaccharide (LPS) at the surface of the outer membrane.</text>
</comment>
<keyword evidence="1" id="KW-0472">Membrane</keyword>
<protein>
    <recommendedName>
        <fullName evidence="1">LPS-assembly protein LptD</fullName>
    </recommendedName>
</protein>
<name>A0A5B8CUF8_9PROT</name>
<comment type="subunit">
    <text evidence="1">Component of the lipopolysaccharide transport and assembly complex. Interacts with LptE and LptA.</text>
</comment>
<evidence type="ECO:0000256" key="1">
    <source>
        <dbReference type="HAMAP-Rule" id="MF_01411"/>
    </source>
</evidence>
<dbReference type="PANTHER" id="PTHR30189">
    <property type="entry name" value="LPS-ASSEMBLY PROTEIN"/>
    <property type="match status" value="1"/>
</dbReference>
<organism evidence="3 4">
    <name type="scientific">Methylophilus medardicus</name>
    <dbReference type="NCBI Taxonomy" id="2588534"/>
    <lineage>
        <taxon>Bacteria</taxon>
        <taxon>Pseudomonadati</taxon>
        <taxon>Pseudomonadota</taxon>
        <taxon>Betaproteobacteria</taxon>
        <taxon>Nitrosomonadales</taxon>
        <taxon>Methylophilaceae</taxon>
        <taxon>Methylophilus</taxon>
    </lineage>
</organism>
<dbReference type="Gene3D" id="2.60.450.10">
    <property type="entry name" value="Lipopolysaccharide (LPS) transport protein A like domain"/>
    <property type="match status" value="1"/>
</dbReference>
<dbReference type="InterPro" id="IPR020889">
    <property type="entry name" value="LipoPS_assembly_LptD"/>
</dbReference>
<accession>A0A5B8CUF8</accession>
<comment type="subcellular location">
    <subcellularLocation>
        <location evidence="1">Cell outer membrane</location>
    </subcellularLocation>
</comment>
<evidence type="ECO:0000313" key="4">
    <source>
        <dbReference type="Proteomes" id="UP000311008"/>
    </source>
</evidence>
<sequence>MNNLQVHSSSFQDRGIRLILALIAISMLAPVVARADDTAPAMPPAENLQMAENAALPGAIEIEGDSLQLRMDRQMRAIGNAVIRKEGQQVTGDDIRYDIQNDELQVDGNAVITAGQTTIKGPLLRMRLSENIGEMRDVTIEFKSSQPPPSNQDSSPLLNDQAILLSDPKRYMEDNQSYSTQKTTSSFDNIRATAKQVLFEGQNIKRLKNASYTSCAANVDDWYIKTNNLELNDYTRTGEATNAFVEFKGVPILYTPWMSFSYNNQRKSGLLAPLWGSTSRSGFELLTPYYINIRPDMDATIATRFLSKRGVQLQGEFRYLDEDYSGINNLEYLDKDSLTGQTRFYAKLSHLQRFSDHWSGGYNLEKVSDDTYFSEMATRIQATSRVNLQQGAFLNYNSEHLTFNGVVQRYQNLDNVSYVYQRLPQLTLTYNDEWKGFKTQTGAQYVNFQAMDEMINAPSGSRLSLYPSVAYPMKNAYGYITPKVGVQTTQYSLNNNIPLGYSQEYNQLSRTLPIMSLDSGLYFDRETSLFDTTYTHTLEPRAYYVYIPYRDQSKLPIFDTSLNTLNQNSIFYENQFSGDDRWNNANQMTVAVTSRLIDSETGIERLSGTLGQRFYFEDQKVSLPNSTNSTRKSSDILAGFTARLSSRLNLDTFWQYDPDRGNMERNNYLLRYNPEPGKSFSFGYRYTANVLEQFDTSAQWPLGAGWYGISRLNYSIRDGNAVQFLGGLEYDAGCWQARAVMQRVQTATANANYAMFFQLELGGLTSIGANPLNVIKRNIPSYMRTYDIPAIYRDQNSQ</sequence>
<dbReference type="HAMAP" id="MF_01411">
    <property type="entry name" value="LPS_assembly_LptD"/>
    <property type="match status" value="1"/>
</dbReference>
<dbReference type="Proteomes" id="UP000311008">
    <property type="component" value="Chromosome"/>
</dbReference>
<keyword evidence="4" id="KW-1185">Reference proteome</keyword>
<dbReference type="PANTHER" id="PTHR30189:SF1">
    <property type="entry name" value="LPS-ASSEMBLY PROTEIN LPTD"/>
    <property type="match status" value="1"/>
</dbReference>
<dbReference type="Pfam" id="PF04453">
    <property type="entry name" value="LptD"/>
    <property type="match status" value="1"/>
</dbReference>
<dbReference type="GO" id="GO:0015920">
    <property type="term" value="P:lipopolysaccharide transport"/>
    <property type="evidence" value="ECO:0007669"/>
    <property type="project" value="InterPro"/>
</dbReference>